<evidence type="ECO:0000313" key="2">
    <source>
        <dbReference type="Proteomes" id="UP000675882"/>
    </source>
</evidence>
<dbReference type="EMBL" id="CAJNBL010000034">
    <property type="protein sequence ID" value="CAE6728240.1"/>
    <property type="molecule type" value="Genomic_DNA"/>
</dbReference>
<accession>A0A916FBG6</accession>
<comment type="caution">
    <text evidence="1">The sequence shown here is derived from an EMBL/GenBank/DDBJ whole genome shotgun (WGS) entry which is preliminary data.</text>
</comment>
<dbReference type="AlphaFoldDB" id="A0A916FBG6"/>
<gene>
    <name evidence="1" type="ORF">NTGZN8_40005</name>
</gene>
<protein>
    <submittedName>
        <fullName evidence="1">Uncharacterized protein</fullName>
    </submittedName>
</protein>
<dbReference type="RefSeq" id="WP_213036404.1">
    <property type="nucleotide sequence ID" value="NZ_CAJNBL010000034.1"/>
</dbReference>
<evidence type="ECO:0000313" key="1">
    <source>
        <dbReference type="EMBL" id="CAE6728240.1"/>
    </source>
</evidence>
<proteinExistence type="predicted"/>
<sequence>MTGLHESPFKTARDELYRQCTLLTTTCSTGAAVDAIVPAMEKADKRTPCRFGQEPELAVGNLPQLVFSTKMQHRCKPSEFQ</sequence>
<organism evidence="1 2">
    <name type="scientific">Candidatus Nitrotoga fabula</name>
    <dbReference type="NCBI Taxonomy" id="2182327"/>
    <lineage>
        <taxon>Bacteria</taxon>
        <taxon>Pseudomonadati</taxon>
        <taxon>Pseudomonadota</taxon>
        <taxon>Betaproteobacteria</taxon>
        <taxon>Nitrosomonadales</taxon>
        <taxon>Gallionellaceae</taxon>
        <taxon>Candidatus Nitrotoga</taxon>
    </lineage>
</organism>
<reference evidence="1" key="1">
    <citation type="submission" date="2021-02" db="EMBL/GenBank/DDBJ databases">
        <authorList>
            <person name="Han P."/>
        </authorList>
    </citation>
    <scope>NUCLEOTIDE SEQUENCE</scope>
    <source>
        <strain evidence="1">Candidatus Nitrotoga sp. ZN8</strain>
    </source>
</reference>
<dbReference type="Proteomes" id="UP000675882">
    <property type="component" value="Unassembled WGS sequence"/>
</dbReference>
<name>A0A916FBG6_9PROT</name>
<keyword evidence="2" id="KW-1185">Reference proteome</keyword>